<feature type="compositionally biased region" description="Low complexity" evidence="1">
    <location>
        <begin position="550"/>
        <end position="563"/>
    </location>
</feature>
<feature type="compositionally biased region" description="Polar residues" evidence="1">
    <location>
        <begin position="632"/>
        <end position="642"/>
    </location>
</feature>
<sequence>MEIEACKLFHKVDELFTDKFVDEGKFNATSGLFYDYCPVKGGYKRCDTDYERISAIGGYLFMELDNKDYQINGRNRDDKYIEYFIMWISNKLYKIATNHIVTLNQSYKEHLGKSIGNFNFWNLVDKKKELKDANVAIMNLFYVLFKQICETVKTYRTKHTQSHEYINKAAQSYIIYEELSKFVNQCGPYHELLEHLKTIYDGFTETAINENRNDKQMANKLMKFPSIDKLNSSPEFKSRGCKHTHKNFIKKPPRIIRNEIKKLKAAIKKNPHKEFKLIDSQDMEDEDDDYSGEDDEDDDDDAVDEDIDDDNEESGNVKLQDEQLEKKNTPIGPQSISQDSAKYNIPTTVTQTQSSGSASRDTATQSGKASIPSPPRNPSGIPGSSVPPKQADPKPVPAQTTAVKPAPPQPSNVKSPSGQSAPAKQPLPAKKEVVKPATQQKAEQTKHQPQPKSAKQEPPRSTKQPPNALSSTTTGAGTTPLTPKKSENIKLPLPKAPPQPQKESKISQPSKTQSEKPSPTKPVPGQAAGVNPALPNQVQQAPAYPPNIKSPPEQSLSSPPSRQSPKDLPSTVSGTSTAPSTNTTTITSIKGILPKQNDTSNQSSRVPASGVSEGLINIPINGSGAIRDQLSNQHSTTENSGIFSKKNTRDQMNSSSLNHPPHDAKEKTINQALESNDQRNKSKNVPNEQNIRSHESPDAHNKAKISQDNTNAEVHNLKNPTVDTGSQQKNLRTKRETQNGVLADQGIISGSSGVGLNSSGVGINISKQPQKVSPETRSAIMSSQSPSSQSPQQIMLPQTPSVTSLGIQTPSPKPLLQPEQLPSITLSSSSSETTKTSPITITVSTDKKAETVMSSIESPLSGQNYDSKSLSRGKRSAAPVSLTTTPTAEPGVTSDTSSSTGKGSITGADVKINEKSSIWCIGSNKKCNIIGIGIIGISIFVFLAFMFKYLPFGSRKKSKKKKITKKVINLVDGRKMEKTFIKSIDREKKTKIIINSVDNNRIAKIIINSDDTNKPIKTETNPRDEKRMTHITINSDDNIKPIKEAINPWDEKQKTDITINSEHTKKYTKSVINSSDRKKTKIIVNSVNEKISLLNIYKFMKADPMPFINLFFLLIFFVYKRKRSTIE</sequence>
<organism evidence="3">
    <name type="scientific">Plasmodium chabaudi adami</name>
    <dbReference type="NCBI Taxonomy" id="5826"/>
    <lineage>
        <taxon>Eukaryota</taxon>
        <taxon>Sar</taxon>
        <taxon>Alveolata</taxon>
        <taxon>Apicomplexa</taxon>
        <taxon>Aconoidasida</taxon>
        <taxon>Haemosporida</taxon>
        <taxon>Plasmodiidae</taxon>
        <taxon>Plasmodium</taxon>
        <taxon>Plasmodium (Vinckeia)</taxon>
    </lineage>
</organism>
<accession>A0A1C6WZ34</accession>
<feature type="compositionally biased region" description="Low complexity" evidence="1">
    <location>
        <begin position="782"/>
        <end position="793"/>
    </location>
</feature>
<reference evidence="3" key="1">
    <citation type="submission" date="2016-08" db="EMBL/GenBank/DDBJ databases">
        <authorList>
            <consortium name="Pathogen Informatics"/>
        </authorList>
    </citation>
    <scope>NUCLEOTIDE SEQUENCE</scope>
    <source>
        <strain evidence="3">DS</strain>
    </source>
</reference>
<feature type="compositionally biased region" description="Polar residues" evidence="1">
    <location>
        <begin position="437"/>
        <end position="453"/>
    </location>
</feature>
<gene>
    <name evidence="3" type="ORF">PCHDS_000563600</name>
</gene>
<feature type="compositionally biased region" description="Acidic residues" evidence="1">
    <location>
        <begin position="281"/>
        <end position="313"/>
    </location>
</feature>
<evidence type="ECO:0000256" key="1">
    <source>
        <dbReference type="SAM" id="MobiDB-lite"/>
    </source>
</evidence>
<evidence type="ECO:0000256" key="2">
    <source>
        <dbReference type="SAM" id="Phobius"/>
    </source>
</evidence>
<feature type="region of interest" description="Disordered" evidence="1">
    <location>
        <begin position="274"/>
        <end position="610"/>
    </location>
</feature>
<dbReference type="PRINTS" id="PR01217">
    <property type="entry name" value="PRICHEXTENSN"/>
</dbReference>
<feature type="compositionally biased region" description="Basic and acidic residues" evidence="1">
    <location>
        <begin position="319"/>
        <end position="328"/>
    </location>
</feature>
<dbReference type="Pfam" id="PF06022">
    <property type="entry name" value="Cir_Bir_Yir"/>
    <property type="match status" value="1"/>
</dbReference>
<feature type="compositionally biased region" description="Polar residues" evidence="1">
    <location>
        <begin position="331"/>
        <end position="368"/>
    </location>
</feature>
<feature type="compositionally biased region" description="Polar residues" evidence="1">
    <location>
        <begin position="704"/>
        <end position="730"/>
    </location>
</feature>
<feature type="compositionally biased region" description="Polar residues" evidence="1">
    <location>
        <begin position="852"/>
        <end position="870"/>
    </location>
</feature>
<feature type="compositionally biased region" description="Polar residues" evidence="1">
    <location>
        <begin position="596"/>
        <end position="606"/>
    </location>
</feature>
<feature type="compositionally biased region" description="Polar residues" evidence="1">
    <location>
        <begin position="506"/>
        <end position="517"/>
    </location>
</feature>
<feature type="compositionally biased region" description="Low complexity" evidence="1">
    <location>
        <begin position="468"/>
        <end position="483"/>
    </location>
</feature>
<dbReference type="AlphaFoldDB" id="A0A1C6WZ34"/>
<protein>
    <submittedName>
        <fullName evidence="3">CIR protein</fullName>
    </submittedName>
</protein>
<dbReference type="EMBL" id="FMIN01000545">
    <property type="protein sequence ID" value="SCL95346.1"/>
    <property type="molecule type" value="Genomic_DNA"/>
</dbReference>
<feature type="compositionally biased region" description="Polar residues" evidence="1">
    <location>
        <begin position="765"/>
        <end position="781"/>
    </location>
</feature>
<evidence type="ECO:0000313" key="3">
    <source>
        <dbReference type="EMBL" id="SCL95346.1"/>
    </source>
</evidence>
<feature type="compositionally biased region" description="Polar residues" evidence="1">
    <location>
        <begin position="411"/>
        <end position="422"/>
    </location>
</feature>
<feature type="region of interest" description="Disordered" evidence="1">
    <location>
        <begin position="765"/>
        <end position="906"/>
    </location>
</feature>
<keyword evidence="2" id="KW-1133">Transmembrane helix</keyword>
<dbReference type="Proteomes" id="UP000507536">
    <property type="component" value="Unassembled WGS sequence"/>
</dbReference>
<feature type="compositionally biased region" description="Low complexity" evidence="1">
    <location>
        <begin position="823"/>
        <end position="844"/>
    </location>
</feature>
<feature type="compositionally biased region" description="Low complexity" evidence="1">
    <location>
        <begin position="891"/>
        <end position="906"/>
    </location>
</feature>
<dbReference type="InterPro" id="IPR006477">
    <property type="entry name" value="Yir_bir_cir"/>
</dbReference>
<name>A0A1C6WZ34_PLACE</name>
<feature type="compositionally biased region" description="Polar residues" evidence="1">
    <location>
        <begin position="795"/>
        <end position="810"/>
    </location>
</feature>
<feature type="transmembrane region" description="Helical" evidence="2">
    <location>
        <begin position="929"/>
        <end position="950"/>
    </location>
</feature>
<feature type="compositionally biased region" description="Basic and acidic residues" evidence="1">
    <location>
        <begin position="691"/>
        <end position="701"/>
    </location>
</feature>
<keyword evidence="2" id="KW-0472">Membrane</keyword>
<proteinExistence type="predicted"/>
<keyword evidence="2" id="KW-0812">Transmembrane</keyword>
<feature type="compositionally biased region" description="Low complexity" evidence="1">
    <location>
        <begin position="573"/>
        <end position="588"/>
    </location>
</feature>
<feature type="region of interest" description="Disordered" evidence="1">
    <location>
        <begin position="632"/>
        <end position="738"/>
    </location>
</feature>